<accession>A0A8S5TPQ2</accession>
<dbReference type="EMBL" id="BK032873">
    <property type="protein sequence ID" value="DAF65095.1"/>
    <property type="molecule type" value="Genomic_DNA"/>
</dbReference>
<organism evidence="1">
    <name type="scientific">Siphoviridae sp. ctb6217</name>
    <dbReference type="NCBI Taxonomy" id="2827898"/>
    <lineage>
        <taxon>Viruses</taxon>
        <taxon>Duplodnaviria</taxon>
        <taxon>Heunggongvirae</taxon>
        <taxon>Uroviricota</taxon>
        <taxon>Caudoviricetes</taxon>
    </lineage>
</organism>
<proteinExistence type="predicted"/>
<sequence length="47" mass="5499">MQQGYTILEIKQMRLSDFDLMVKAFETKKVESEKETTLDKAFPLLFG</sequence>
<evidence type="ECO:0000313" key="1">
    <source>
        <dbReference type="EMBL" id="DAF65095.1"/>
    </source>
</evidence>
<name>A0A8S5TPQ2_9CAUD</name>
<reference evidence="1" key="1">
    <citation type="journal article" date="2021" name="Proc. Natl. Acad. Sci. U.S.A.">
        <title>A Catalog of Tens of Thousands of Viruses from Human Metagenomes Reveals Hidden Associations with Chronic Diseases.</title>
        <authorList>
            <person name="Tisza M.J."/>
            <person name="Buck C.B."/>
        </authorList>
    </citation>
    <scope>NUCLEOTIDE SEQUENCE</scope>
    <source>
        <strain evidence="1">Ctb6217</strain>
    </source>
</reference>
<protein>
    <submittedName>
        <fullName evidence="1">Uncharacterized protein</fullName>
    </submittedName>
</protein>